<dbReference type="EMBL" id="LRBV02000009">
    <property type="status" value="NOT_ANNOTATED_CDS"/>
    <property type="molecule type" value="Genomic_DNA"/>
</dbReference>
<feature type="region of interest" description="Disordered" evidence="13">
    <location>
        <begin position="674"/>
        <end position="693"/>
    </location>
</feature>
<evidence type="ECO:0000256" key="1">
    <source>
        <dbReference type="ARBA" id="ARBA00004479"/>
    </source>
</evidence>
<dbReference type="PANTHER" id="PTHR27009">
    <property type="entry name" value="RUST RESISTANCE KINASE LR10-RELATED"/>
    <property type="match status" value="1"/>
</dbReference>
<reference evidence="17" key="2">
    <citation type="submission" date="2021-01" db="UniProtKB">
        <authorList>
            <consortium name="EnsemblPlants"/>
        </authorList>
    </citation>
    <scope>IDENTIFICATION</scope>
</reference>
<evidence type="ECO:0000256" key="7">
    <source>
        <dbReference type="ARBA" id="ARBA00022777"/>
    </source>
</evidence>
<feature type="compositionally biased region" description="Low complexity" evidence="13">
    <location>
        <begin position="675"/>
        <end position="687"/>
    </location>
</feature>
<evidence type="ECO:0000256" key="5">
    <source>
        <dbReference type="ARBA" id="ARBA00022729"/>
    </source>
</evidence>
<evidence type="ECO:0000256" key="10">
    <source>
        <dbReference type="ARBA" id="ARBA00023136"/>
    </source>
</evidence>
<keyword evidence="2" id="KW-0723">Serine/threonine-protein kinase</keyword>
<dbReference type="GO" id="GO:0030247">
    <property type="term" value="F:polysaccharide binding"/>
    <property type="evidence" value="ECO:0007669"/>
    <property type="project" value="InterPro"/>
</dbReference>
<feature type="domain" description="Protein kinase" evidence="16">
    <location>
        <begin position="376"/>
        <end position="660"/>
    </location>
</feature>
<evidence type="ECO:0000256" key="3">
    <source>
        <dbReference type="ARBA" id="ARBA00022679"/>
    </source>
</evidence>
<dbReference type="FunFam" id="1.10.510.10:FF:000590">
    <property type="entry name" value="PR5-like receptor kinase"/>
    <property type="match status" value="1"/>
</dbReference>
<evidence type="ECO:0000256" key="11">
    <source>
        <dbReference type="ARBA" id="ARBA00023180"/>
    </source>
</evidence>
<evidence type="ECO:0000259" key="16">
    <source>
        <dbReference type="PROSITE" id="PS50011"/>
    </source>
</evidence>
<evidence type="ECO:0000256" key="15">
    <source>
        <dbReference type="SAM" id="SignalP"/>
    </source>
</evidence>
<dbReference type="GO" id="GO:0004674">
    <property type="term" value="F:protein serine/threonine kinase activity"/>
    <property type="evidence" value="ECO:0007669"/>
    <property type="project" value="UniProtKB-KW"/>
</dbReference>
<dbReference type="GeneID" id="115959970"/>
<dbReference type="RefSeq" id="XP_030934517.1">
    <property type="nucleotide sequence ID" value="XM_031078657.1"/>
</dbReference>
<dbReference type="Proteomes" id="UP000594261">
    <property type="component" value="Chromosome 9"/>
</dbReference>
<feature type="transmembrane region" description="Helical" evidence="14">
    <location>
        <begin position="271"/>
        <end position="291"/>
    </location>
</feature>
<evidence type="ECO:0000256" key="13">
    <source>
        <dbReference type="SAM" id="MobiDB-lite"/>
    </source>
</evidence>
<dbReference type="Gene3D" id="3.30.200.20">
    <property type="entry name" value="Phosphorylase Kinase, domain 1"/>
    <property type="match status" value="1"/>
</dbReference>
<comment type="subcellular location">
    <subcellularLocation>
        <location evidence="1">Membrane</location>
        <topology evidence="1">Single-pass type I membrane protein</topology>
    </subcellularLocation>
</comment>
<dbReference type="EnsemblPlants" id="QL09p009750:mrna">
    <property type="protein sequence ID" value="QL09p009750:mrna"/>
    <property type="gene ID" value="QL09p009750"/>
</dbReference>
<dbReference type="InterPro" id="IPR000719">
    <property type="entry name" value="Prot_kinase_dom"/>
</dbReference>
<evidence type="ECO:0000256" key="14">
    <source>
        <dbReference type="SAM" id="Phobius"/>
    </source>
</evidence>
<evidence type="ECO:0000256" key="8">
    <source>
        <dbReference type="ARBA" id="ARBA00022840"/>
    </source>
</evidence>
<gene>
    <name evidence="17" type="primary">LOC115959970</name>
</gene>
<evidence type="ECO:0000256" key="12">
    <source>
        <dbReference type="PROSITE-ProRule" id="PRU10141"/>
    </source>
</evidence>
<reference evidence="17 18" key="1">
    <citation type="journal article" date="2016" name="G3 (Bethesda)">
        <title>First Draft Assembly and Annotation of the Genome of a California Endemic Oak Quercus lobata Nee (Fagaceae).</title>
        <authorList>
            <person name="Sork V.L."/>
            <person name="Fitz-Gibbon S.T."/>
            <person name="Puiu D."/>
            <person name="Crepeau M."/>
            <person name="Gugger P.F."/>
            <person name="Sherman R."/>
            <person name="Stevens K."/>
            <person name="Langley C.H."/>
            <person name="Pellegrini M."/>
            <person name="Salzberg S.L."/>
        </authorList>
    </citation>
    <scope>NUCLEOTIDE SEQUENCE [LARGE SCALE GENOMIC DNA]</scope>
    <source>
        <strain evidence="17 18">cv. SW786</strain>
    </source>
</reference>
<dbReference type="CDD" id="cd14066">
    <property type="entry name" value="STKc_IRAK"/>
    <property type="match status" value="1"/>
</dbReference>
<feature type="transmembrane region" description="Helical" evidence="14">
    <location>
        <begin position="312"/>
        <end position="338"/>
    </location>
</feature>
<keyword evidence="5 15" id="KW-0732">Signal</keyword>
<evidence type="ECO:0000256" key="2">
    <source>
        <dbReference type="ARBA" id="ARBA00022527"/>
    </source>
</evidence>
<dbReference type="PROSITE" id="PS00107">
    <property type="entry name" value="PROTEIN_KINASE_ATP"/>
    <property type="match status" value="1"/>
</dbReference>
<dbReference type="FunFam" id="3.30.200.20:FF:000178">
    <property type="entry name" value="serine/threonine-protein kinase PBS1-like"/>
    <property type="match status" value="1"/>
</dbReference>
<evidence type="ECO:0000256" key="9">
    <source>
        <dbReference type="ARBA" id="ARBA00022989"/>
    </source>
</evidence>
<evidence type="ECO:0000313" key="18">
    <source>
        <dbReference type="Proteomes" id="UP000594261"/>
    </source>
</evidence>
<name>A0A7N2MHH8_QUELO</name>
<evidence type="ECO:0000256" key="6">
    <source>
        <dbReference type="ARBA" id="ARBA00022741"/>
    </source>
</evidence>
<dbReference type="PROSITE" id="PS00108">
    <property type="entry name" value="PROTEIN_KINASE_ST"/>
    <property type="match status" value="1"/>
</dbReference>
<keyword evidence="6 12" id="KW-0547">Nucleotide-binding</keyword>
<keyword evidence="8 12" id="KW-0067">ATP-binding</keyword>
<dbReference type="SUPFAM" id="SSF56112">
    <property type="entry name" value="Protein kinase-like (PK-like)"/>
    <property type="match status" value="1"/>
</dbReference>
<evidence type="ECO:0000313" key="17">
    <source>
        <dbReference type="EnsemblPlants" id="QL09p009750:mrna"/>
    </source>
</evidence>
<feature type="signal peptide" evidence="15">
    <location>
        <begin position="1"/>
        <end position="26"/>
    </location>
</feature>
<keyword evidence="4 14" id="KW-0812">Transmembrane</keyword>
<dbReference type="InterPro" id="IPR011009">
    <property type="entry name" value="Kinase-like_dom_sf"/>
</dbReference>
<keyword evidence="3" id="KW-0808">Transferase</keyword>
<dbReference type="Gene3D" id="1.10.510.10">
    <property type="entry name" value="Transferase(Phosphotransferase) domain 1"/>
    <property type="match status" value="1"/>
</dbReference>
<evidence type="ECO:0000256" key="4">
    <source>
        <dbReference type="ARBA" id="ARBA00022692"/>
    </source>
</evidence>
<dbReference type="GO" id="GO:0016020">
    <property type="term" value="C:membrane"/>
    <property type="evidence" value="ECO:0007669"/>
    <property type="project" value="UniProtKB-SubCell"/>
</dbReference>
<sequence length="693" mass="78639">MVRGLPFTAGLTVVLTVLVLVHKTCSTENNTHQCAPSSCGNIQNIRYPFRLKSDPESCGNQTHELSCENNQAVLYLFEGKYYVQEINYKNYTIRLVDSVIQKDNYFSTPSYSLYRYNFSLPYLHTYTTYEQRGTKMSGWNHELSRSVVFMSCEKPVNSPLYLDTATCNYNDNSSSISDSKRRYRYVKVGETYASQVEDSCQVEKMFLTSWPVINDDPNISCTDVHHELAYGFEISWLVGICKSSCRGGIYSCYLDDANHLQCDVTNIFDLGLGYSLLTLLAGWCVSLYNLFTGRQTLGRPFKNYLYIDYSYLSLNIVLIHVAAKMFLGAPCVVAFLTYKCRRRHLSMYNVVEEFLQSQNNLMSIRYSYPEIRKITKGFMEKLGEGGYGSVFKGKLQSGQLVAIKVLGMSKANGQDFISEVATIGRIHHANVVQLIGFCAEGPRRALIYEFMPNGSLDKYIFSQDGSISLSIEKTYKISLGVARGIEYLHRGCDMQILHFDIKPHNILLDENFTPKVFDFGLAKLYPVDDSIVALTAARGTLGYIAPELFYKNIGGVSYKADVYSFGMLLLEMANRRKNFNEFADHSSQIYFPTWVYEQVSKGNEIVMEDATAEEKKTIKKMILVALWCIQMKPSDRPSMNKVVKMLEGEECLQIPSKPFLLSLEDVRDNLNPTCSSIQSGESSQSAQFQMQTM</sequence>
<dbReference type="Pfam" id="PF13947">
    <property type="entry name" value="GUB_WAK_bind"/>
    <property type="match status" value="1"/>
</dbReference>
<dbReference type="Pfam" id="PF00069">
    <property type="entry name" value="Pkinase"/>
    <property type="match status" value="1"/>
</dbReference>
<keyword evidence="9 14" id="KW-1133">Transmembrane helix</keyword>
<feature type="binding site" evidence="12">
    <location>
        <position position="404"/>
    </location>
    <ligand>
        <name>ATP</name>
        <dbReference type="ChEBI" id="CHEBI:30616"/>
    </ligand>
</feature>
<organism evidence="17 18">
    <name type="scientific">Quercus lobata</name>
    <name type="common">Valley oak</name>
    <dbReference type="NCBI Taxonomy" id="97700"/>
    <lineage>
        <taxon>Eukaryota</taxon>
        <taxon>Viridiplantae</taxon>
        <taxon>Streptophyta</taxon>
        <taxon>Embryophyta</taxon>
        <taxon>Tracheophyta</taxon>
        <taxon>Spermatophyta</taxon>
        <taxon>Magnoliopsida</taxon>
        <taxon>eudicotyledons</taxon>
        <taxon>Gunneridae</taxon>
        <taxon>Pentapetalae</taxon>
        <taxon>rosids</taxon>
        <taxon>fabids</taxon>
        <taxon>Fagales</taxon>
        <taxon>Fagaceae</taxon>
        <taxon>Quercus</taxon>
    </lineage>
</organism>
<keyword evidence="18" id="KW-1185">Reference proteome</keyword>
<feature type="chain" id="PRO_5029545364" description="Protein kinase domain-containing protein" evidence="15">
    <location>
        <begin position="27"/>
        <end position="693"/>
    </location>
</feature>
<dbReference type="PROSITE" id="PS50011">
    <property type="entry name" value="PROTEIN_KINASE_DOM"/>
    <property type="match status" value="1"/>
</dbReference>
<keyword evidence="10 14" id="KW-0472">Membrane</keyword>
<dbReference type="InParanoid" id="A0A7N2MHH8"/>
<proteinExistence type="predicted"/>
<dbReference type="GO" id="GO:0005524">
    <property type="term" value="F:ATP binding"/>
    <property type="evidence" value="ECO:0007669"/>
    <property type="project" value="UniProtKB-UniRule"/>
</dbReference>
<dbReference type="InterPro" id="IPR025287">
    <property type="entry name" value="WAK_GUB"/>
</dbReference>
<dbReference type="OMA" id="FNGASIW"/>
<dbReference type="InterPro" id="IPR008271">
    <property type="entry name" value="Ser/Thr_kinase_AS"/>
</dbReference>
<dbReference type="SMART" id="SM00220">
    <property type="entry name" value="S_TKc"/>
    <property type="match status" value="1"/>
</dbReference>
<accession>A0A7N2MHH8</accession>
<dbReference type="Gramene" id="QL09p009750:mrna">
    <property type="protein sequence ID" value="QL09p009750:mrna"/>
    <property type="gene ID" value="QL09p009750"/>
</dbReference>
<dbReference type="AlphaFoldDB" id="A0A7N2MHH8"/>
<dbReference type="InterPro" id="IPR045874">
    <property type="entry name" value="LRK10/LRL21-25-like"/>
</dbReference>
<keyword evidence="11" id="KW-0325">Glycoprotein</keyword>
<dbReference type="InterPro" id="IPR017441">
    <property type="entry name" value="Protein_kinase_ATP_BS"/>
</dbReference>
<keyword evidence="7" id="KW-0418">Kinase</keyword>
<protein>
    <recommendedName>
        <fullName evidence="16">Protein kinase domain-containing protein</fullName>
    </recommendedName>
</protein>